<name>A0A415PFW1_9FIRM</name>
<evidence type="ECO:0000256" key="1">
    <source>
        <dbReference type="ARBA" id="ARBA00024353"/>
    </source>
</evidence>
<keyword evidence="3" id="KW-0812">Transmembrane</keyword>
<keyword evidence="3" id="KW-1133">Transmembrane helix</keyword>
<keyword evidence="6" id="KW-1185">Reference proteome</keyword>
<proteinExistence type="inferred from homology"/>
<accession>A0A415PFW1</accession>
<keyword evidence="3" id="KW-0472">Membrane</keyword>
<feature type="transmembrane region" description="Helical" evidence="3">
    <location>
        <begin position="71"/>
        <end position="89"/>
    </location>
</feature>
<dbReference type="Pfam" id="PF13490">
    <property type="entry name" value="zf-HC2"/>
    <property type="match status" value="1"/>
</dbReference>
<evidence type="ECO:0000256" key="2">
    <source>
        <dbReference type="ARBA" id="ARBA00024438"/>
    </source>
</evidence>
<evidence type="ECO:0000313" key="6">
    <source>
        <dbReference type="Proteomes" id="UP000284868"/>
    </source>
</evidence>
<dbReference type="EMBL" id="QRPK01000020">
    <property type="protein sequence ID" value="RHM11652.1"/>
    <property type="molecule type" value="Genomic_DNA"/>
</dbReference>
<dbReference type="Gene3D" id="1.10.10.1320">
    <property type="entry name" value="Anti-sigma factor, zinc-finger domain"/>
    <property type="match status" value="1"/>
</dbReference>
<reference evidence="5 6" key="1">
    <citation type="submission" date="2018-08" db="EMBL/GenBank/DDBJ databases">
        <title>A genome reference for cultivated species of the human gut microbiota.</title>
        <authorList>
            <person name="Zou Y."/>
            <person name="Xue W."/>
            <person name="Luo G."/>
        </authorList>
    </citation>
    <scope>NUCLEOTIDE SEQUENCE [LARGE SCALE GENOMIC DNA]</scope>
    <source>
        <strain evidence="5 6">AF35-6BH</strain>
    </source>
</reference>
<dbReference type="Proteomes" id="UP000284868">
    <property type="component" value="Unassembled WGS sequence"/>
</dbReference>
<comment type="caution">
    <text evidence="5">The sequence shown here is derived from an EMBL/GenBank/DDBJ whole genome shotgun (WGS) entry which is preliminary data.</text>
</comment>
<dbReference type="OrthoDB" id="1655644at2"/>
<dbReference type="InterPro" id="IPR027383">
    <property type="entry name" value="Znf_put"/>
</dbReference>
<organism evidence="5 6">
    <name type="scientific">Amedibacillus dolichus</name>
    <dbReference type="NCBI Taxonomy" id="31971"/>
    <lineage>
        <taxon>Bacteria</taxon>
        <taxon>Bacillati</taxon>
        <taxon>Bacillota</taxon>
        <taxon>Erysipelotrichia</taxon>
        <taxon>Erysipelotrichales</taxon>
        <taxon>Erysipelotrichaceae</taxon>
        <taxon>Amedibacillus</taxon>
    </lineage>
</organism>
<protein>
    <recommendedName>
        <fullName evidence="2">Anti-sigma-W factor RsiW</fullName>
    </recommendedName>
</protein>
<comment type="similarity">
    <text evidence="1">Belongs to the zinc-associated anti-sigma factor (ZAS) superfamily. Anti-sigma-W factor family.</text>
</comment>
<dbReference type="AlphaFoldDB" id="A0A415PFW1"/>
<feature type="domain" description="Putative zinc-finger" evidence="4">
    <location>
        <begin position="3"/>
        <end position="37"/>
    </location>
</feature>
<dbReference type="InterPro" id="IPR041916">
    <property type="entry name" value="Anti_sigma_zinc_sf"/>
</dbReference>
<dbReference type="RefSeq" id="WP_118365527.1">
    <property type="nucleotide sequence ID" value="NZ_CAJKGD010000007.1"/>
</dbReference>
<gene>
    <name evidence="5" type="ORF">DWZ83_05335</name>
</gene>
<evidence type="ECO:0000313" key="5">
    <source>
        <dbReference type="EMBL" id="RHM11652.1"/>
    </source>
</evidence>
<sequence length="303" mass="35186">MKCEIIQDLIPTYCEGVCSEETKILVEEHIQECAACRQEIEAYQEIETMDLPTIDEKKPFKKIIKGYQKKLFLICLAFLMIFLLFGTRITSELMKLRFLSYVTRHYAQYDLEMTSFSYDDPQVSGFGINNGYYIASFQSKNKQEKDIAFQVYTDGFIFSIKDSYEHQINQKWNTHDRLINAYGEDVKKAFLRQADFALLDASASLACTSDYFDKNLAEHLKLNQEYDKSIDSILPINIMLTLHATETDIENIQAYTQNIVNILHSLDFSPLRLSLRLETAKQSYRIDNIDCTKDIVAQELILE</sequence>
<evidence type="ECO:0000256" key="3">
    <source>
        <dbReference type="SAM" id="Phobius"/>
    </source>
</evidence>
<evidence type="ECO:0000259" key="4">
    <source>
        <dbReference type="Pfam" id="PF13490"/>
    </source>
</evidence>